<dbReference type="Gene3D" id="3.40.50.10420">
    <property type="entry name" value="NagB/RpiA/CoA transferase-like"/>
    <property type="match status" value="1"/>
</dbReference>
<evidence type="ECO:0000256" key="2">
    <source>
        <dbReference type="ARBA" id="ARBA00022741"/>
    </source>
</evidence>
<proteinExistence type="inferred from homology"/>
<evidence type="ECO:0000313" key="6">
    <source>
        <dbReference type="Proteomes" id="UP001165653"/>
    </source>
</evidence>
<keyword evidence="2 4" id="KW-0547">Nucleotide-binding</keyword>
<organism evidence="5 6">
    <name type="scientific">Luteolibacter rhizosphaerae</name>
    <dbReference type="NCBI Taxonomy" id="2989719"/>
    <lineage>
        <taxon>Bacteria</taxon>
        <taxon>Pseudomonadati</taxon>
        <taxon>Verrucomicrobiota</taxon>
        <taxon>Verrucomicrobiia</taxon>
        <taxon>Verrucomicrobiales</taxon>
        <taxon>Verrucomicrobiaceae</taxon>
        <taxon>Luteolibacter</taxon>
    </lineage>
</organism>
<keyword evidence="6" id="KW-1185">Reference proteome</keyword>
<dbReference type="EC" id="6.3.3.2" evidence="4"/>
<dbReference type="Pfam" id="PF01812">
    <property type="entry name" value="5-FTHF_cyc-lig"/>
    <property type="match status" value="1"/>
</dbReference>
<dbReference type="InterPro" id="IPR002698">
    <property type="entry name" value="FTHF_cligase"/>
</dbReference>
<dbReference type="RefSeq" id="WP_264515472.1">
    <property type="nucleotide sequence ID" value="NZ_JAPDDR010000011.1"/>
</dbReference>
<dbReference type="InterPro" id="IPR024185">
    <property type="entry name" value="FTHF_cligase-like_sf"/>
</dbReference>
<name>A0ABT3G7U2_9BACT</name>
<keyword evidence="4" id="KW-0479">Metal-binding</keyword>
<dbReference type="EMBL" id="JAPDDR010000011">
    <property type="protein sequence ID" value="MCW1915910.1"/>
    <property type="molecule type" value="Genomic_DNA"/>
</dbReference>
<evidence type="ECO:0000256" key="4">
    <source>
        <dbReference type="RuleBase" id="RU361279"/>
    </source>
</evidence>
<keyword evidence="3 4" id="KW-0067">ATP-binding</keyword>
<accession>A0ABT3G7U2</accession>
<evidence type="ECO:0000313" key="5">
    <source>
        <dbReference type="EMBL" id="MCW1915910.1"/>
    </source>
</evidence>
<reference evidence="5" key="1">
    <citation type="submission" date="2022-10" db="EMBL/GenBank/DDBJ databases">
        <title>Luteolibacter sp. GHJ8, whole genome shotgun sequencing project.</title>
        <authorList>
            <person name="Zhao G."/>
            <person name="Shen L."/>
        </authorList>
    </citation>
    <scope>NUCLEOTIDE SEQUENCE</scope>
    <source>
        <strain evidence="5">GHJ8</strain>
    </source>
</reference>
<dbReference type="PIRSF" id="PIRSF006806">
    <property type="entry name" value="FTHF_cligase"/>
    <property type="match status" value="1"/>
</dbReference>
<dbReference type="PANTHER" id="PTHR23407:SF1">
    <property type="entry name" value="5-FORMYLTETRAHYDROFOLATE CYCLO-LIGASE"/>
    <property type="match status" value="1"/>
</dbReference>
<dbReference type="SUPFAM" id="SSF100950">
    <property type="entry name" value="NagB/RpiA/CoA transferase-like"/>
    <property type="match status" value="1"/>
</dbReference>
<keyword evidence="4" id="KW-0460">Magnesium</keyword>
<protein>
    <recommendedName>
        <fullName evidence="4">5-formyltetrahydrofolate cyclo-ligase</fullName>
        <ecNumber evidence="4">6.3.3.2</ecNumber>
    </recommendedName>
</protein>
<comment type="caution">
    <text evidence="5">The sequence shown here is derived from an EMBL/GenBank/DDBJ whole genome shotgun (WGS) entry which is preliminary data.</text>
</comment>
<comment type="catalytic activity">
    <reaction evidence="4">
        <text>(6S)-5-formyl-5,6,7,8-tetrahydrofolate + ATP = (6R)-5,10-methenyltetrahydrofolate + ADP + phosphate</text>
        <dbReference type="Rhea" id="RHEA:10488"/>
        <dbReference type="ChEBI" id="CHEBI:30616"/>
        <dbReference type="ChEBI" id="CHEBI:43474"/>
        <dbReference type="ChEBI" id="CHEBI:57455"/>
        <dbReference type="ChEBI" id="CHEBI:57457"/>
        <dbReference type="ChEBI" id="CHEBI:456216"/>
        <dbReference type="EC" id="6.3.3.2"/>
    </reaction>
</comment>
<gene>
    <name evidence="5" type="ORF">OJ996_20145</name>
</gene>
<evidence type="ECO:0000256" key="1">
    <source>
        <dbReference type="ARBA" id="ARBA00010638"/>
    </source>
</evidence>
<dbReference type="Proteomes" id="UP001165653">
    <property type="component" value="Unassembled WGS sequence"/>
</dbReference>
<comment type="cofactor">
    <cofactor evidence="4">
        <name>Mg(2+)</name>
        <dbReference type="ChEBI" id="CHEBI:18420"/>
    </cofactor>
</comment>
<dbReference type="InterPro" id="IPR037171">
    <property type="entry name" value="NagB/RpiA_transferase-like"/>
</dbReference>
<comment type="similarity">
    <text evidence="1 4">Belongs to the 5-formyltetrahydrofolate cyclo-ligase family.</text>
</comment>
<dbReference type="PANTHER" id="PTHR23407">
    <property type="entry name" value="ATPASE INHIBITOR/5-FORMYLTETRAHYDROFOLATE CYCLO-LIGASE"/>
    <property type="match status" value="1"/>
</dbReference>
<dbReference type="NCBIfam" id="TIGR02727">
    <property type="entry name" value="MTHFS_bact"/>
    <property type="match status" value="1"/>
</dbReference>
<keyword evidence="5" id="KW-0436">Ligase</keyword>
<dbReference type="GO" id="GO:0030272">
    <property type="term" value="F:5-formyltetrahydrofolate cyclo-ligase activity"/>
    <property type="evidence" value="ECO:0007669"/>
    <property type="project" value="UniProtKB-EC"/>
</dbReference>
<sequence>MTSPRDDSKPALRRVLRASRPDEAGQIAQSAEIRTHLLEWLRHREEKVIASFFALPGEALLLPLMVELPQFRWVLPRITGDGLMEFHHVDPGLKDIVTGPYGISEPTPESPVCPLEEVEIFLCPGIAFTRSGKRLGRGKGFYDRALAQADPEAVRVAVCYREQVHPELPTEEHDARMHCLATADGVAECSRS</sequence>
<evidence type="ECO:0000256" key="3">
    <source>
        <dbReference type="ARBA" id="ARBA00022840"/>
    </source>
</evidence>